<dbReference type="AlphaFoldDB" id="A0A9Q8PK48"/>
<dbReference type="EMBL" id="CP090173">
    <property type="protein sequence ID" value="UJO23938.1"/>
    <property type="molecule type" value="Genomic_DNA"/>
</dbReference>
<dbReference type="OrthoDB" id="3815501at2759"/>
<proteinExistence type="predicted"/>
<dbReference type="Gene3D" id="2.60.120.10">
    <property type="entry name" value="Jelly Rolls"/>
    <property type="match status" value="1"/>
</dbReference>
<sequence>MAMLRNPSYSPVGQWLVPPAFRTSAALLRNLPPPVPRHRRRSITNATKTDYIPSLLAVPRVAAKPGGWHPTLIHSSRDIKFTVIRLAPGQGEVPTHWHSHVWNYFVPLEGEAVIET</sequence>
<protein>
    <submittedName>
        <fullName evidence="1">Uncharacterized protein</fullName>
    </submittedName>
</protein>
<dbReference type="Proteomes" id="UP000756132">
    <property type="component" value="Chromosome 11"/>
</dbReference>
<reference evidence="1" key="2">
    <citation type="journal article" date="2022" name="Microb. Genom.">
        <title>A chromosome-scale genome assembly of the tomato pathogen Cladosporium fulvum reveals a compartmentalized genome architecture and the presence of a dispensable chromosome.</title>
        <authorList>
            <person name="Zaccaron A.Z."/>
            <person name="Chen L.H."/>
            <person name="Samaras A."/>
            <person name="Stergiopoulos I."/>
        </authorList>
    </citation>
    <scope>NUCLEOTIDE SEQUENCE</scope>
    <source>
        <strain evidence="1">Race5_Kim</strain>
    </source>
</reference>
<dbReference type="KEGG" id="ffu:CLAFUR5_13239"/>
<evidence type="ECO:0000313" key="1">
    <source>
        <dbReference type="EMBL" id="UJO23938.1"/>
    </source>
</evidence>
<dbReference type="InterPro" id="IPR011051">
    <property type="entry name" value="RmlC_Cupin_sf"/>
</dbReference>
<reference evidence="1" key="1">
    <citation type="submission" date="2021-12" db="EMBL/GenBank/DDBJ databases">
        <authorList>
            <person name="Zaccaron A."/>
            <person name="Stergiopoulos I."/>
        </authorList>
    </citation>
    <scope>NUCLEOTIDE SEQUENCE</scope>
    <source>
        <strain evidence="1">Race5_Kim</strain>
    </source>
</reference>
<evidence type="ECO:0000313" key="2">
    <source>
        <dbReference type="Proteomes" id="UP000756132"/>
    </source>
</evidence>
<dbReference type="SUPFAM" id="SSF51182">
    <property type="entry name" value="RmlC-like cupins"/>
    <property type="match status" value="1"/>
</dbReference>
<dbReference type="GeneID" id="71993117"/>
<gene>
    <name evidence="1" type="ORF">CLAFUR5_13239</name>
</gene>
<dbReference type="InterPro" id="IPR014710">
    <property type="entry name" value="RmlC-like_jellyroll"/>
</dbReference>
<name>A0A9Q8PK48_PASFU</name>
<keyword evidence="2" id="KW-1185">Reference proteome</keyword>
<organism evidence="1 2">
    <name type="scientific">Passalora fulva</name>
    <name type="common">Tomato leaf mold</name>
    <name type="synonym">Cladosporium fulvum</name>
    <dbReference type="NCBI Taxonomy" id="5499"/>
    <lineage>
        <taxon>Eukaryota</taxon>
        <taxon>Fungi</taxon>
        <taxon>Dikarya</taxon>
        <taxon>Ascomycota</taxon>
        <taxon>Pezizomycotina</taxon>
        <taxon>Dothideomycetes</taxon>
        <taxon>Dothideomycetidae</taxon>
        <taxon>Mycosphaerellales</taxon>
        <taxon>Mycosphaerellaceae</taxon>
        <taxon>Fulvia</taxon>
    </lineage>
</organism>
<dbReference type="RefSeq" id="XP_047768304.1">
    <property type="nucleotide sequence ID" value="XM_047912387.1"/>
</dbReference>
<accession>A0A9Q8PK48</accession>